<gene>
    <name evidence="1" type="ORF">NBM05_10070</name>
</gene>
<evidence type="ECO:0000313" key="2">
    <source>
        <dbReference type="Proteomes" id="UP001139502"/>
    </source>
</evidence>
<reference evidence="1" key="1">
    <citation type="submission" date="2022-06" db="EMBL/GenBank/DDBJ databases">
        <title>Rothia sp. isolated from sandalwood seedling.</title>
        <authorList>
            <person name="Tuikhar N."/>
            <person name="Kirdat K."/>
            <person name="Thorat V."/>
            <person name="Swetha P."/>
            <person name="Padma S."/>
            <person name="Sundararaj R."/>
            <person name="Yadav A."/>
        </authorList>
    </citation>
    <scope>NUCLEOTIDE SEQUENCE</scope>
    <source>
        <strain evidence="1">AR01</strain>
    </source>
</reference>
<evidence type="ECO:0000313" key="1">
    <source>
        <dbReference type="EMBL" id="MCP3426336.1"/>
    </source>
</evidence>
<organism evidence="1 2">
    <name type="scientific">Rothia santali</name>
    <dbReference type="NCBI Taxonomy" id="2949643"/>
    <lineage>
        <taxon>Bacteria</taxon>
        <taxon>Bacillati</taxon>
        <taxon>Actinomycetota</taxon>
        <taxon>Actinomycetes</taxon>
        <taxon>Micrococcales</taxon>
        <taxon>Micrococcaceae</taxon>
        <taxon>Rothia</taxon>
    </lineage>
</organism>
<protein>
    <submittedName>
        <fullName evidence="1">DUF3145 domain-containing protein</fullName>
    </submittedName>
</protein>
<name>A0A9X2HBM3_9MICC</name>
<comment type="caution">
    <text evidence="1">The sequence shown here is derived from an EMBL/GenBank/DDBJ whole genome shotgun (WGS) entry which is preliminary data.</text>
</comment>
<sequence length="168" mass="18429">MSSDDTRGIIHVHAAPRALCPHVQWALEAVAGQTTDLQWGVQSELAGHVRATLEWHGPPGTGAVLASALRRLTGLYFEVYEESSRGHDAGRWACTPALGVFYGMTDALGNTVITEDRVRHAYEMARGDSRALLRQFQLALGEAWDDELEPLRSCATAPCDVRQLYRVG</sequence>
<dbReference type="Proteomes" id="UP001139502">
    <property type="component" value="Unassembled WGS sequence"/>
</dbReference>
<dbReference type="RefSeq" id="WP_254166933.1">
    <property type="nucleotide sequence ID" value="NZ_JANAFB010000023.1"/>
</dbReference>
<dbReference type="Pfam" id="PF11343">
    <property type="entry name" value="DUF3145"/>
    <property type="match status" value="1"/>
</dbReference>
<dbReference type="AlphaFoldDB" id="A0A9X2HBM3"/>
<dbReference type="EMBL" id="JANAFB010000023">
    <property type="protein sequence ID" value="MCP3426336.1"/>
    <property type="molecule type" value="Genomic_DNA"/>
</dbReference>
<accession>A0A9X2HBM3</accession>
<dbReference type="InterPro" id="IPR021491">
    <property type="entry name" value="DUF3145"/>
</dbReference>
<keyword evidence="2" id="KW-1185">Reference proteome</keyword>
<proteinExistence type="predicted"/>